<dbReference type="Pfam" id="PF22938">
    <property type="entry name" value="Integrase_p58_C"/>
    <property type="match status" value="1"/>
</dbReference>
<evidence type="ECO:0000256" key="8">
    <source>
        <dbReference type="ARBA" id="ARBA00022918"/>
    </source>
</evidence>
<protein>
    <recommendedName>
        <fullName evidence="1">RNA-directed DNA polymerase</fullName>
        <ecNumber evidence="1">2.7.7.49</ecNumber>
    </recommendedName>
</protein>
<keyword evidence="8" id="KW-0695">RNA-directed DNA polymerase</keyword>
<reference evidence="11" key="1">
    <citation type="journal article" date="2014" name="Nat. Genet.">
        <title>Genome and transcriptome of the porcine whipworm Trichuris suis.</title>
        <authorList>
            <person name="Jex A.R."/>
            <person name="Nejsum P."/>
            <person name="Schwarz E.M."/>
            <person name="Hu L."/>
            <person name="Young N.D."/>
            <person name="Hall R.S."/>
            <person name="Korhonen P.K."/>
            <person name="Liao S."/>
            <person name="Thamsborg S."/>
            <person name="Xia J."/>
            <person name="Xu P."/>
            <person name="Wang S."/>
            <person name="Scheerlinck J.P."/>
            <person name="Hofmann A."/>
            <person name="Sternberg P.W."/>
            <person name="Wang J."/>
            <person name="Gasser R.B."/>
        </authorList>
    </citation>
    <scope>NUCLEOTIDE SEQUENCE [LARGE SCALE GENOMIC DNA]</scope>
    <source>
        <strain evidence="11">DCEP-RM93F</strain>
    </source>
</reference>
<dbReference type="CDD" id="cd01647">
    <property type="entry name" value="RT_LTR"/>
    <property type="match status" value="1"/>
</dbReference>
<keyword evidence="5" id="KW-0540">Nuclease</keyword>
<evidence type="ECO:0000256" key="6">
    <source>
        <dbReference type="ARBA" id="ARBA00022759"/>
    </source>
</evidence>
<feature type="compositionally biased region" description="Polar residues" evidence="9">
    <location>
        <begin position="645"/>
        <end position="657"/>
    </location>
</feature>
<name>A0A085NBK6_9BILA</name>
<dbReference type="SUPFAM" id="SSF56672">
    <property type="entry name" value="DNA/RNA polymerases"/>
    <property type="match status" value="1"/>
</dbReference>
<dbReference type="Pfam" id="PF17917">
    <property type="entry name" value="RT_RNaseH"/>
    <property type="match status" value="1"/>
</dbReference>
<feature type="compositionally biased region" description="Polar residues" evidence="9">
    <location>
        <begin position="597"/>
        <end position="606"/>
    </location>
</feature>
<proteinExistence type="predicted"/>
<evidence type="ECO:0000256" key="9">
    <source>
        <dbReference type="SAM" id="MobiDB-lite"/>
    </source>
</evidence>
<dbReference type="FunFam" id="3.10.10.10:FF:000007">
    <property type="entry name" value="Retrovirus-related Pol polyprotein from transposon 17.6-like Protein"/>
    <property type="match status" value="1"/>
</dbReference>
<keyword evidence="4" id="KW-0548">Nucleotidyltransferase</keyword>
<dbReference type="GO" id="GO:0004519">
    <property type="term" value="F:endonuclease activity"/>
    <property type="evidence" value="ECO:0007669"/>
    <property type="project" value="UniProtKB-KW"/>
</dbReference>
<dbReference type="EC" id="2.7.7.49" evidence="1"/>
<keyword evidence="3" id="KW-0808">Transferase</keyword>
<feature type="region of interest" description="Disordered" evidence="9">
    <location>
        <begin position="645"/>
        <end position="675"/>
    </location>
</feature>
<dbReference type="InterPro" id="IPR043502">
    <property type="entry name" value="DNA/RNA_pol_sf"/>
</dbReference>
<evidence type="ECO:0000256" key="7">
    <source>
        <dbReference type="ARBA" id="ARBA00022801"/>
    </source>
</evidence>
<dbReference type="AlphaFoldDB" id="A0A085NBK6"/>
<dbReference type="EMBL" id="KL367520">
    <property type="protein sequence ID" value="KFD66852.1"/>
    <property type="molecule type" value="Genomic_DNA"/>
</dbReference>
<dbReference type="FunFam" id="3.10.20.370:FF:000001">
    <property type="entry name" value="Retrovirus-related Pol polyprotein from transposon 17.6-like protein"/>
    <property type="match status" value="1"/>
</dbReference>
<dbReference type="GO" id="GO:0008233">
    <property type="term" value="F:peptidase activity"/>
    <property type="evidence" value="ECO:0007669"/>
    <property type="project" value="UniProtKB-KW"/>
</dbReference>
<evidence type="ECO:0000256" key="4">
    <source>
        <dbReference type="ARBA" id="ARBA00022695"/>
    </source>
</evidence>
<dbReference type="PROSITE" id="PS50878">
    <property type="entry name" value="RT_POL"/>
    <property type="match status" value="1"/>
</dbReference>
<dbReference type="Gene3D" id="3.10.10.10">
    <property type="entry name" value="HIV Type 1 Reverse Transcriptase, subunit A, domain 1"/>
    <property type="match status" value="1"/>
</dbReference>
<evidence type="ECO:0000256" key="2">
    <source>
        <dbReference type="ARBA" id="ARBA00022670"/>
    </source>
</evidence>
<feature type="region of interest" description="Disordered" evidence="9">
    <location>
        <begin position="590"/>
        <end position="629"/>
    </location>
</feature>
<dbReference type="Gene3D" id="3.10.20.370">
    <property type="match status" value="1"/>
</dbReference>
<keyword evidence="2" id="KW-0645">Protease</keyword>
<organism evidence="11">
    <name type="scientific">Trichuris suis</name>
    <name type="common">pig whipworm</name>
    <dbReference type="NCBI Taxonomy" id="68888"/>
    <lineage>
        <taxon>Eukaryota</taxon>
        <taxon>Metazoa</taxon>
        <taxon>Ecdysozoa</taxon>
        <taxon>Nematoda</taxon>
        <taxon>Enoplea</taxon>
        <taxon>Dorylaimia</taxon>
        <taxon>Trichinellida</taxon>
        <taxon>Trichuridae</taxon>
        <taxon>Trichuris</taxon>
    </lineage>
</organism>
<dbReference type="GO" id="GO:0003964">
    <property type="term" value="F:RNA-directed DNA polymerase activity"/>
    <property type="evidence" value="ECO:0007669"/>
    <property type="project" value="UniProtKB-KW"/>
</dbReference>
<sequence length="708" mass="80931">MLKDRIIEPSESPWAAGIVPIRKKDGSIRLCVDYRKLNEVTRKDAYPLPRIDETLDSLSGARFFSTIDLLSGYWQVELDPDAKEKTAFITHDGLFHFNVMPFGLTGAPATFQRLMELVLAGLKWECCLVYLDDVIIFSRTFEEHIKRLAQVLQRLRGAGLKISPSKRRLLRKEITPSIHPLSATGIRPDPQLTERIRNYPAPTCSHELLSFLGLASYYRRFIRHFARIAAPLYRLTQKDVQFVWSEEASSASRCLRDKLTSDSVLRFPDFTKPFILDTDASGTAIGAVLSQLDEDGQERPVAFASRTLSRSEQKYCVTRREMLAVVTFIQRFMPYLQDEFVLRTDHGSLQWLQSFKDADGQWARWQHKLQRFRFKVTHCPGKRHGNADSLSRTVCKQCGREDEGLLNDEQPDSCGINSIQFTDGDSAKEQQQNDPDIAPLLVAKQSNDLALLPKQRTKALSMLIANWNRLHVRNDCDSMPRRAPKRYIEQLIRALDEVNGKVQSRIAKEAARQKHYYDRCANPQQFKVGDLVFLFLPRVLQGRNKKFRKPWVGPYVIIDQLSPVTYRIQRCSYRRDVQVVHADRLKSCPGDIRLQEQKTGSPPTDQRTQRARRDHGPPQGIDPSHQHNAYQPPQMVLVDYQNDSGSLDEQQQFSPSTSHPPAPELPKRSSRMPGRFRDFVLCPVRASRKSRGHDLSWGDGNVTGVGAA</sequence>
<dbReference type="CDD" id="cd09274">
    <property type="entry name" value="RNase_HI_RT_Ty3"/>
    <property type="match status" value="1"/>
</dbReference>
<dbReference type="PANTHER" id="PTHR37984">
    <property type="entry name" value="PROTEIN CBG26694"/>
    <property type="match status" value="1"/>
</dbReference>
<dbReference type="InterPro" id="IPR000477">
    <property type="entry name" value="RT_dom"/>
</dbReference>
<dbReference type="Pfam" id="PF00078">
    <property type="entry name" value="RVT_1"/>
    <property type="match status" value="1"/>
</dbReference>
<dbReference type="InterPro" id="IPR054465">
    <property type="entry name" value="Integrase_p58-like_C"/>
</dbReference>
<keyword evidence="7" id="KW-0378">Hydrolase</keyword>
<feature type="domain" description="Reverse transcriptase" evidence="10">
    <location>
        <begin position="2"/>
        <end position="216"/>
    </location>
</feature>
<dbReference type="GO" id="GO:0006508">
    <property type="term" value="P:proteolysis"/>
    <property type="evidence" value="ECO:0007669"/>
    <property type="project" value="UniProtKB-KW"/>
</dbReference>
<dbReference type="Gene3D" id="3.30.70.270">
    <property type="match status" value="2"/>
</dbReference>
<dbReference type="InterPro" id="IPR041373">
    <property type="entry name" value="RT_RNaseH"/>
</dbReference>
<gene>
    <name evidence="11" type="ORF">M514_20996</name>
</gene>
<evidence type="ECO:0000256" key="1">
    <source>
        <dbReference type="ARBA" id="ARBA00012493"/>
    </source>
</evidence>
<accession>A0A085NBK6</accession>
<dbReference type="PANTHER" id="PTHR37984:SF5">
    <property type="entry name" value="PROTEIN NYNRIN-LIKE"/>
    <property type="match status" value="1"/>
</dbReference>
<evidence type="ECO:0000256" key="3">
    <source>
        <dbReference type="ARBA" id="ARBA00022679"/>
    </source>
</evidence>
<feature type="region of interest" description="Disordered" evidence="9">
    <location>
        <begin position="687"/>
        <end position="708"/>
    </location>
</feature>
<dbReference type="InterPro" id="IPR043128">
    <property type="entry name" value="Rev_trsase/Diguanyl_cyclase"/>
</dbReference>
<evidence type="ECO:0000259" key="10">
    <source>
        <dbReference type="PROSITE" id="PS50878"/>
    </source>
</evidence>
<dbReference type="InterPro" id="IPR050951">
    <property type="entry name" value="Retrovirus_Pol_polyprotein"/>
</dbReference>
<evidence type="ECO:0000313" key="11">
    <source>
        <dbReference type="EMBL" id="KFD66852.1"/>
    </source>
</evidence>
<dbReference type="FunFam" id="3.30.70.270:FF:000020">
    <property type="entry name" value="Transposon Tf2-6 polyprotein-like Protein"/>
    <property type="match status" value="1"/>
</dbReference>
<evidence type="ECO:0000256" key="5">
    <source>
        <dbReference type="ARBA" id="ARBA00022722"/>
    </source>
</evidence>
<dbReference type="Proteomes" id="UP000030758">
    <property type="component" value="Unassembled WGS sequence"/>
</dbReference>
<keyword evidence="6" id="KW-0255">Endonuclease</keyword>